<feature type="region of interest" description="Disordered" evidence="1">
    <location>
        <begin position="373"/>
        <end position="405"/>
    </location>
</feature>
<feature type="compositionally biased region" description="Acidic residues" evidence="1">
    <location>
        <begin position="109"/>
        <end position="138"/>
    </location>
</feature>
<sequence length="550" mass="64920">MKQESESEAASESDGWGPDFMGKGDERESMLSLPEREREEKIYERQQERKRRQDAKAARLRRQSLQTKGKKRRSRQMSERSKEQKERQKWALEQIKQRKKKPKKQIDEDYREEQEEDGEDVELEPMDDHYDEDDIDEEKEQKPWKTETPINLKAVKKCMIRRNNLITLTKKGYMEEFIPRMFTRVFLGPHPRDRTRRIYACCRIVTVEIGDRPYKLAGVDKSGQGELTRKVIKVSMGKAEKSFQINRFSNESITEKELSKWRELMRKDGMEDEIPCCEELYHLRTKAEKLRKNFRYTDAVVQKMIQENEELGFVANPTLKKAELESQLEILDPSDTKKRENIVRRIKEIEKMESRDRKDHVGSEGATLVKINERQHEINQTRREKLRKQRLKRKNKGDDENAKLDPFKRTHTVSTGMVISISKDDENEGKRKKSVVKKRKKAKKQREFFVDSLLEGKLPIAEGKADAKDKDESKGEFKDDTKGYKDKDEAWNKMRDLCDVEIDINVGSTHIEPPRPTPVRALRKAEDYEHILSLQDYLKRMEDEAGAGHE</sequence>
<feature type="region of interest" description="Disordered" evidence="1">
    <location>
        <begin position="463"/>
        <end position="485"/>
    </location>
</feature>
<feature type="compositionally biased region" description="Acidic residues" evidence="1">
    <location>
        <begin position="1"/>
        <end position="11"/>
    </location>
</feature>
<dbReference type="SUPFAM" id="SSF159042">
    <property type="entry name" value="Plus3-like"/>
    <property type="match status" value="1"/>
</dbReference>
<dbReference type="Pfam" id="PF03126">
    <property type="entry name" value="Plus-3"/>
    <property type="match status" value="1"/>
</dbReference>
<feature type="compositionally biased region" description="Basic and acidic residues" evidence="1">
    <location>
        <begin position="396"/>
        <end position="405"/>
    </location>
</feature>
<dbReference type="AlphaFoldDB" id="A0A7S0GZ30"/>
<evidence type="ECO:0000259" key="2">
    <source>
        <dbReference type="PROSITE" id="PS51360"/>
    </source>
</evidence>
<gene>
    <name evidence="3" type="ORF">LAMO00422_LOCUS14053</name>
</gene>
<feature type="domain" description="Plus3" evidence="2">
    <location>
        <begin position="149"/>
        <end position="292"/>
    </location>
</feature>
<evidence type="ECO:0000256" key="1">
    <source>
        <dbReference type="SAM" id="MobiDB-lite"/>
    </source>
</evidence>
<name>A0A7S0GZ30_9EUKA</name>
<evidence type="ECO:0000313" key="3">
    <source>
        <dbReference type="EMBL" id="CAD8455109.1"/>
    </source>
</evidence>
<feature type="compositionally biased region" description="Basic and acidic residues" evidence="1">
    <location>
        <begin position="22"/>
        <end position="47"/>
    </location>
</feature>
<feature type="compositionally biased region" description="Basic and acidic residues" evidence="1">
    <location>
        <begin position="76"/>
        <end position="90"/>
    </location>
</feature>
<reference evidence="3" key="1">
    <citation type="submission" date="2021-01" db="EMBL/GenBank/DDBJ databases">
        <authorList>
            <person name="Corre E."/>
            <person name="Pelletier E."/>
            <person name="Niang G."/>
            <person name="Scheremetjew M."/>
            <person name="Finn R."/>
            <person name="Kale V."/>
            <person name="Holt S."/>
            <person name="Cochrane G."/>
            <person name="Meng A."/>
            <person name="Brown T."/>
            <person name="Cohen L."/>
        </authorList>
    </citation>
    <scope>NUCLEOTIDE SEQUENCE</scope>
    <source>
        <strain evidence="3">CCMP2058</strain>
    </source>
</reference>
<feature type="compositionally biased region" description="Basic and acidic residues" evidence="1">
    <location>
        <begin position="373"/>
        <end position="383"/>
    </location>
</feature>
<protein>
    <recommendedName>
        <fullName evidence="2">Plus3 domain-containing protein</fullName>
    </recommendedName>
</protein>
<accession>A0A7S0GZ30</accession>
<dbReference type="GO" id="GO:0003677">
    <property type="term" value="F:DNA binding"/>
    <property type="evidence" value="ECO:0007669"/>
    <property type="project" value="InterPro"/>
</dbReference>
<dbReference type="SMART" id="SM00719">
    <property type="entry name" value="Plus3"/>
    <property type="match status" value="1"/>
</dbReference>
<organism evidence="3">
    <name type="scientific">Amorphochlora amoebiformis</name>
    <dbReference type="NCBI Taxonomy" id="1561963"/>
    <lineage>
        <taxon>Eukaryota</taxon>
        <taxon>Sar</taxon>
        <taxon>Rhizaria</taxon>
        <taxon>Cercozoa</taxon>
        <taxon>Chlorarachniophyceae</taxon>
        <taxon>Amorphochlora</taxon>
    </lineage>
</organism>
<feature type="region of interest" description="Disordered" evidence="1">
    <location>
        <begin position="1"/>
        <end position="142"/>
    </location>
</feature>
<dbReference type="Gene3D" id="3.90.70.200">
    <property type="entry name" value="Plus-3 domain"/>
    <property type="match status" value="1"/>
</dbReference>
<proteinExistence type="predicted"/>
<dbReference type="PROSITE" id="PS51360">
    <property type="entry name" value="PLUS3"/>
    <property type="match status" value="1"/>
</dbReference>
<feature type="compositionally biased region" description="Basic residues" evidence="1">
    <location>
        <begin position="48"/>
        <end position="75"/>
    </location>
</feature>
<dbReference type="InterPro" id="IPR036128">
    <property type="entry name" value="Plus3-like_sf"/>
</dbReference>
<feature type="compositionally biased region" description="Basic residues" evidence="1">
    <location>
        <begin position="384"/>
        <end position="395"/>
    </location>
</feature>
<dbReference type="InterPro" id="IPR004343">
    <property type="entry name" value="Plus-3_dom"/>
</dbReference>
<dbReference type="EMBL" id="HBEM01020518">
    <property type="protein sequence ID" value="CAD8455109.1"/>
    <property type="molecule type" value="Transcribed_RNA"/>
</dbReference>